<keyword evidence="6" id="KW-1185">Reference proteome</keyword>
<feature type="domain" description="Putative ER transporter 6TM N-terminal" evidence="4">
    <location>
        <begin position="42"/>
        <end position="139"/>
    </location>
</feature>
<evidence type="ECO:0000259" key="4">
    <source>
        <dbReference type="Pfam" id="PF10337"/>
    </source>
</evidence>
<evidence type="ECO:0000256" key="1">
    <source>
        <dbReference type="SAM" id="MobiDB-lite"/>
    </source>
</evidence>
<evidence type="ECO:0000259" key="3">
    <source>
        <dbReference type="Pfam" id="PF10334"/>
    </source>
</evidence>
<feature type="region of interest" description="Disordered" evidence="1">
    <location>
        <begin position="275"/>
        <end position="308"/>
    </location>
</feature>
<feature type="transmembrane region" description="Helical" evidence="2">
    <location>
        <begin position="186"/>
        <end position="204"/>
    </location>
</feature>
<feature type="transmembrane region" description="Helical" evidence="2">
    <location>
        <begin position="79"/>
        <end position="98"/>
    </location>
</feature>
<protein>
    <recommendedName>
        <fullName evidence="7">ER transporter 6TM N-terminal domain-containing protein</fullName>
    </recommendedName>
</protein>
<feature type="region of interest" description="Disordered" evidence="1">
    <location>
        <begin position="1"/>
        <end position="38"/>
    </location>
</feature>
<feature type="transmembrane region" description="Helical" evidence="2">
    <location>
        <begin position="656"/>
        <end position="673"/>
    </location>
</feature>
<dbReference type="EMBL" id="JASNWA010000011">
    <property type="protein sequence ID" value="KAK3166696.1"/>
    <property type="molecule type" value="Genomic_DNA"/>
</dbReference>
<feature type="compositionally biased region" description="Polar residues" evidence="1">
    <location>
        <begin position="507"/>
        <end position="523"/>
    </location>
</feature>
<feature type="compositionally biased region" description="Polar residues" evidence="1">
    <location>
        <begin position="1"/>
        <end position="19"/>
    </location>
</feature>
<evidence type="ECO:0000313" key="5">
    <source>
        <dbReference type="EMBL" id="KAK3166696.1"/>
    </source>
</evidence>
<dbReference type="InterPro" id="IPR018823">
    <property type="entry name" value="ArAE_2_N"/>
</dbReference>
<feature type="transmembrane region" description="Helical" evidence="2">
    <location>
        <begin position="110"/>
        <end position="133"/>
    </location>
</feature>
<name>A0AAD9YVB3_9LECA</name>
<reference evidence="5" key="1">
    <citation type="submission" date="2022-11" db="EMBL/GenBank/DDBJ databases">
        <title>Chromosomal genome sequence assembly and mating type (MAT) locus characterization of the leprose asexual lichenized fungus Lepraria neglecta (Nyl.) Erichsen.</title>
        <authorList>
            <person name="Allen J.L."/>
            <person name="Pfeffer B."/>
        </authorList>
    </citation>
    <scope>NUCLEOTIDE SEQUENCE</scope>
    <source>
        <strain evidence="5">Allen 5258</strain>
    </source>
</reference>
<accession>A0AAD9YVB3</accession>
<feature type="domain" description="Putative ER transporter 6TM N-terminal" evidence="4">
    <location>
        <begin position="157"/>
        <end position="490"/>
    </location>
</feature>
<feature type="transmembrane region" description="Helical" evidence="2">
    <location>
        <begin position="750"/>
        <end position="772"/>
    </location>
</feature>
<proteinExistence type="predicted"/>
<comment type="caution">
    <text evidence="5">The sequence shown here is derived from an EMBL/GenBank/DDBJ whole genome shotgun (WGS) entry which is preliminary data.</text>
</comment>
<gene>
    <name evidence="5" type="ORF">OEA41_009821</name>
</gene>
<feature type="region of interest" description="Disordered" evidence="1">
    <location>
        <begin position="506"/>
        <end position="526"/>
    </location>
</feature>
<feature type="domain" description="DUF2421" evidence="3">
    <location>
        <begin position="769"/>
        <end position="997"/>
    </location>
</feature>
<dbReference type="AlphaFoldDB" id="A0AAD9YVB3"/>
<feature type="transmembrane region" description="Helical" evidence="2">
    <location>
        <begin position="685"/>
        <end position="708"/>
    </location>
</feature>
<dbReference type="InterPro" id="IPR018820">
    <property type="entry name" value="BRE4-related_DUF2421"/>
</dbReference>
<feature type="transmembrane region" description="Helical" evidence="2">
    <location>
        <begin position="784"/>
        <end position="804"/>
    </location>
</feature>
<dbReference type="PANTHER" id="PTHR37994:SF4">
    <property type="entry name" value="ER TRANSPORTER 6TM N-TERMINAL DOMAIN-CONTAINING PROTEIN-RELATED"/>
    <property type="match status" value="1"/>
</dbReference>
<dbReference type="PANTHER" id="PTHR37994">
    <property type="entry name" value="ARAE_2_N DOMAIN-CONTAINING PROTEIN-RELATED"/>
    <property type="match status" value="1"/>
</dbReference>
<feature type="transmembrane region" description="Helical" evidence="2">
    <location>
        <begin position="153"/>
        <end position="174"/>
    </location>
</feature>
<sequence length="1023" mass="112590">MATSGSEVRPLTQRQSQDSPSEEATKDGNLDDAPPAKKPSIFKRAWDSLGLNVGMLMLMTKGALPPTISLAIYQSTPFAEIYSTLGYLVAILSVLSFAIMPRSKFIQTMLLNLIAICIGAAVALLGIYCSVQARAHTTAAPSPSSNGPSPGAAVAGYNSSASAVCAIWLFFNIYLVNTLRALRPQLQFPVIVYSIFSNVAFTYAPSFPNMAAGTAFAKKLLEVFLTGFAIATGVSLFIFPMTVRMSFFNQSAGFIMAVQGTLKAQSSYLQSLEKEDAFRPPQESDDEHTEGKSHKHHKTKKAEPLSTPETQKLKAAIGALGELFGKMNADLAFAKRELAFGKLNGSDIDELFKLFQGVMLPLIGMSSAADIFERIAKRWGWTEPETASTPKVPLEKERSDDAKAEWNEIMKTLHEPFETITEAMHDGLQHALYTLELVKAPKKKNEKNANDKDKLPRDVEADAGVVKPGDTGYAAYLGKRVDAFHEQREKTLGVFCQQKGFKMDSNPFANLSQRRPSMQVRSESLSEDIETHRRNKRQLYLILYMEFLLWSTGRAVLSLMHFADKKVEDGTMKKKRLITPGMKRTKKWLSSLLKEEDSTTEHTPDAAESGGAGVYSGASFHASKDPEHLPPANAWQRFGNGFRNIGRILGSMESAFGFRVACATLSIGIVAYLKDTRNFFLTQRIVWALIMVSIGMTVTAGSGVFGFFGRIAGTFLIIGYELEVKKVGVAPQVASSNGQPYYQIYLLAPYRLACVSGGMFVAFFWTFFPYPLTARSQLRKDLGVSLYLLANFYSIVHTTVGLRITGHEGNMELKENPGKKLGKARRQVYIKEVALLAGLRTHSAFTVWEPSFGGKFPRQQYDVIIQQVQNLLNYMMLISYASNSFIHDPTASPEKASWIQDFTRLVSSIDTTSQEITSTLALLSSAVTNGNPLPPYLKPPQAYKLSARLEELDADILSINHIAEPGYSAFAVMQIASSLISDDLGKLIEGVKALVGEVDFSFHASDDSEDSLLTKDGQKGKKD</sequence>
<keyword evidence="2" id="KW-0472">Membrane</keyword>
<keyword evidence="2" id="KW-0812">Transmembrane</keyword>
<feature type="transmembrane region" description="Helical" evidence="2">
    <location>
        <begin position="49"/>
        <end position="73"/>
    </location>
</feature>
<evidence type="ECO:0000313" key="6">
    <source>
        <dbReference type="Proteomes" id="UP001276659"/>
    </source>
</evidence>
<keyword evidence="2" id="KW-1133">Transmembrane helix</keyword>
<dbReference type="Pfam" id="PF10337">
    <property type="entry name" value="ArAE_2_N"/>
    <property type="match status" value="2"/>
</dbReference>
<feature type="transmembrane region" description="Helical" evidence="2">
    <location>
        <begin position="224"/>
        <end position="243"/>
    </location>
</feature>
<feature type="transmembrane region" description="Helical" evidence="2">
    <location>
        <begin position="539"/>
        <end position="563"/>
    </location>
</feature>
<evidence type="ECO:0000256" key="2">
    <source>
        <dbReference type="SAM" id="Phobius"/>
    </source>
</evidence>
<evidence type="ECO:0008006" key="7">
    <source>
        <dbReference type="Google" id="ProtNLM"/>
    </source>
</evidence>
<dbReference type="Pfam" id="PF10334">
    <property type="entry name" value="BRE4"/>
    <property type="match status" value="1"/>
</dbReference>
<dbReference type="Proteomes" id="UP001276659">
    <property type="component" value="Unassembled WGS sequence"/>
</dbReference>
<organism evidence="5 6">
    <name type="scientific">Lepraria neglecta</name>
    <dbReference type="NCBI Taxonomy" id="209136"/>
    <lineage>
        <taxon>Eukaryota</taxon>
        <taxon>Fungi</taxon>
        <taxon>Dikarya</taxon>
        <taxon>Ascomycota</taxon>
        <taxon>Pezizomycotina</taxon>
        <taxon>Lecanoromycetes</taxon>
        <taxon>OSLEUM clade</taxon>
        <taxon>Lecanoromycetidae</taxon>
        <taxon>Lecanorales</taxon>
        <taxon>Lecanorineae</taxon>
        <taxon>Stereocaulaceae</taxon>
        <taxon>Lepraria</taxon>
    </lineage>
</organism>